<evidence type="ECO:0000313" key="4">
    <source>
        <dbReference type="Proteomes" id="UP000585474"/>
    </source>
</evidence>
<dbReference type="GO" id="GO:0005525">
    <property type="term" value="F:GTP binding"/>
    <property type="evidence" value="ECO:0007669"/>
    <property type="project" value="UniProtKB-KW"/>
</dbReference>
<proteinExistence type="predicted"/>
<reference evidence="4" key="1">
    <citation type="submission" date="2019-07" db="EMBL/GenBank/DDBJ databases">
        <title>De Novo Assembly of kiwifruit Actinidia rufa.</title>
        <authorList>
            <person name="Sugita-Konishi S."/>
            <person name="Sato K."/>
            <person name="Mori E."/>
            <person name="Abe Y."/>
            <person name="Kisaki G."/>
            <person name="Hamano K."/>
            <person name="Suezawa K."/>
            <person name="Otani M."/>
            <person name="Fukuda T."/>
            <person name="Manabe T."/>
            <person name="Gomi K."/>
            <person name="Tabuchi M."/>
            <person name="Akimitsu K."/>
            <person name="Kataoka I."/>
        </authorList>
    </citation>
    <scope>NUCLEOTIDE SEQUENCE [LARGE SCALE GENOMIC DNA]</scope>
    <source>
        <strain evidence="4">cv. Fuchu</strain>
    </source>
</reference>
<dbReference type="OrthoDB" id="63533at2759"/>
<dbReference type="PROSITE" id="PS51419">
    <property type="entry name" value="RAB"/>
    <property type="match status" value="1"/>
</dbReference>
<dbReference type="InterPro" id="IPR027417">
    <property type="entry name" value="P-loop_NTPase"/>
</dbReference>
<dbReference type="SMART" id="SM00175">
    <property type="entry name" value="RAB"/>
    <property type="match status" value="1"/>
</dbReference>
<dbReference type="SUPFAM" id="SSF52540">
    <property type="entry name" value="P-loop containing nucleoside triphosphate hydrolases"/>
    <property type="match status" value="1"/>
</dbReference>
<keyword evidence="2" id="KW-0342">GTP-binding</keyword>
<protein>
    <submittedName>
        <fullName evidence="3">Ras small GTP-binding family protein</fullName>
    </submittedName>
</protein>
<dbReference type="Pfam" id="PF00071">
    <property type="entry name" value="Ras"/>
    <property type="match status" value="1"/>
</dbReference>
<accession>A0A7J0DEV9</accession>
<dbReference type="AlphaFoldDB" id="A0A7J0DEV9"/>
<name>A0A7J0DEV9_9ERIC</name>
<sequence length="186" mass="20802">MGAGKSSLVLRFIKGQFLEFQAQIESTIGAAFFSQTLAVNEATVKFEIWDTAAYPNDSFARAKKWVQELQKQGAYSLNLLNSFDSKVERNPNMVVALAGNKADLADKRQVASEVIHEIPGVDGDVLRKQIFVTRKNDSTQSHKLRTNADLKINVNGAANWTRHKVLWPDGFTPCFLKRVSLLISFE</sequence>
<dbReference type="SMART" id="SM00173">
    <property type="entry name" value="RAS"/>
    <property type="match status" value="1"/>
</dbReference>
<keyword evidence="4" id="KW-1185">Reference proteome</keyword>
<organism evidence="3 4">
    <name type="scientific">Actinidia rufa</name>
    <dbReference type="NCBI Taxonomy" id="165716"/>
    <lineage>
        <taxon>Eukaryota</taxon>
        <taxon>Viridiplantae</taxon>
        <taxon>Streptophyta</taxon>
        <taxon>Embryophyta</taxon>
        <taxon>Tracheophyta</taxon>
        <taxon>Spermatophyta</taxon>
        <taxon>Magnoliopsida</taxon>
        <taxon>eudicotyledons</taxon>
        <taxon>Gunneridae</taxon>
        <taxon>Pentapetalae</taxon>
        <taxon>asterids</taxon>
        <taxon>Ericales</taxon>
        <taxon>Actinidiaceae</taxon>
        <taxon>Actinidia</taxon>
    </lineage>
</organism>
<evidence type="ECO:0000256" key="2">
    <source>
        <dbReference type="ARBA" id="ARBA00023134"/>
    </source>
</evidence>
<evidence type="ECO:0000256" key="1">
    <source>
        <dbReference type="ARBA" id="ARBA00022741"/>
    </source>
</evidence>
<dbReference type="GO" id="GO:0003924">
    <property type="term" value="F:GTPase activity"/>
    <property type="evidence" value="ECO:0007669"/>
    <property type="project" value="InterPro"/>
</dbReference>
<keyword evidence="1" id="KW-0547">Nucleotide-binding</keyword>
<dbReference type="PANTHER" id="PTHR24073">
    <property type="entry name" value="DRAB5-RELATED"/>
    <property type="match status" value="1"/>
</dbReference>
<dbReference type="Proteomes" id="UP000585474">
    <property type="component" value="Unassembled WGS sequence"/>
</dbReference>
<gene>
    <name evidence="3" type="ORF">Acr_00g0030610</name>
</gene>
<dbReference type="InterPro" id="IPR001806">
    <property type="entry name" value="Small_GTPase"/>
</dbReference>
<dbReference type="Gene3D" id="3.40.50.300">
    <property type="entry name" value="P-loop containing nucleotide triphosphate hydrolases"/>
    <property type="match status" value="2"/>
</dbReference>
<comment type="caution">
    <text evidence="3">The sequence shown here is derived from an EMBL/GenBank/DDBJ whole genome shotgun (WGS) entry which is preliminary data.</text>
</comment>
<evidence type="ECO:0000313" key="3">
    <source>
        <dbReference type="EMBL" id="GFS33790.1"/>
    </source>
</evidence>
<dbReference type="EMBL" id="BJWL01000199">
    <property type="protein sequence ID" value="GFS33790.1"/>
    <property type="molecule type" value="Genomic_DNA"/>
</dbReference>